<dbReference type="PANTHER" id="PTHR33099">
    <property type="entry name" value="FE2OG DIOXYGENASE DOMAIN-CONTAINING PROTEIN"/>
    <property type="match status" value="1"/>
</dbReference>
<dbReference type="Gene3D" id="2.60.120.620">
    <property type="entry name" value="q2cbj1_9rhob like domain"/>
    <property type="match status" value="1"/>
</dbReference>
<reference evidence="3 4" key="1">
    <citation type="submission" date="2015-01" db="EMBL/GenBank/DDBJ databases">
        <title>The Genome Sequence of Capronia semiimmersa CBS27337.</title>
        <authorList>
            <consortium name="The Broad Institute Genomics Platform"/>
            <person name="Cuomo C."/>
            <person name="de Hoog S."/>
            <person name="Gorbushina A."/>
            <person name="Stielow B."/>
            <person name="Teixiera M."/>
            <person name="Abouelleil A."/>
            <person name="Chapman S.B."/>
            <person name="Priest M."/>
            <person name="Young S.K."/>
            <person name="Wortman J."/>
            <person name="Nusbaum C."/>
            <person name="Birren B."/>
        </authorList>
    </citation>
    <scope>NUCLEOTIDE SEQUENCE [LARGE SCALE GENOMIC DNA]</scope>
    <source>
        <strain evidence="3 4">CBS 27337</strain>
    </source>
</reference>
<evidence type="ECO:0000256" key="1">
    <source>
        <dbReference type="SAM" id="MobiDB-lite"/>
    </source>
</evidence>
<dbReference type="Pfam" id="PF13640">
    <property type="entry name" value="2OG-FeII_Oxy_3"/>
    <property type="match status" value="1"/>
</dbReference>
<evidence type="ECO:0000313" key="4">
    <source>
        <dbReference type="Proteomes" id="UP000054266"/>
    </source>
</evidence>
<keyword evidence="4" id="KW-1185">Reference proteome</keyword>
<feature type="region of interest" description="Disordered" evidence="1">
    <location>
        <begin position="724"/>
        <end position="743"/>
    </location>
</feature>
<sequence length="1032" mass="114314">MPQPTPVRIAGVDSQRRPRSPSFDQLKDEIFDVLSATQGPSSFACGGVLKETQNPDLCLEDHGAIGLPLSRNDAQIIISKCEQSPFGKGSETVVDTSIRKSWQLNPSQFTIRNPKWQQTIKDIVSKIHGELLLDIELDSCSAELYKLLLYEPGAFFKAHKDSEKAPGMFGTLVICLPSAHEGGELILNFNGATKSIQTASSSALAMSYAAWYADVLHEVKPVTSGYRLVLTYNLICLNAAGKGRVPPVTSFEDQYNLIAALTKYNEQLQHLDSLPNFLVYRLEHQYTQASLRADRLKGPDFGRLQCLKQVADELGFGLYLANMEKEIIMSDDSYEDRHYDYYDDEEDDGEDDEEDDYKLKRDDNRCDEEELSRSITLKYVVNLDGRRIDRAIDYRSSGVAVDEETFVGFADEEDEEPDDEEHSGFTGNEGCTATYWYRTTVIVIVPPARKVHFLCECDRRNVRVTALMQDLRYRAKNDPTAKKDLAKVCGLVLQHKNEYRYQPEEQKSKPILMQEAIASAIQCERFDLYDGLTRGVTEPTTETLWLLGRSMGCNVRPEIAQRIEAALDLARTLSQRHESLMIVSNGAHSTLGAYETVSVQYKIWAQQLLVKPLMTAMGAEKLSKADGARLVNIVADWTVKDVQENILPAIVKCGTACKVAFANGLAERVDDVDISTEIDEASSLTFNPQACVRFSKAVYTDIWESFVFESLRLPPVASTGAARGIDGMYGTPPQPAPPPKPEEQLLDGSDLARLLGGTLSLGVLAEAEMKSRLRSAVEVAGRDACNHTMVPFVKLVFGQKVECLKLDPHSNRASEEDKNLVTAMLVRFIVAGVGPEPSAPTNWSQPRGGCRLSSCSDCSRVNEFLAAPDRQVGQYPVGKARRHHLHSFFTDKPGGNYSVTTLRNSNPNIWQITKNPSKAQSDHGAWKKRKAEAKKKIVELVKTGCFNNYVLQGVALAIIDVNADKLTGEQLPTGILPLQPSSANVPPAVSSKRPALEDLDSQERSKKAKPSTNSGGETMTTRRGPIEIIDLT</sequence>
<dbReference type="InterPro" id="IPR044862">
    <property type="entry name" value="Pro_4_hyd_alph_FE2OG_OXY"/>
</dbReference>
<feature type="compositionally biased region" description="Acidic residues" evidence="1">
    <location>
        <begin position="342"/>
        <end position="356"/>
    </location>
</feature>
<protein>
    <recommendedName>
        <fullName evidence="2">Fe2OG dioxygenase domain-containing protein</fullName>
    </recommendedName>
</protein>
<feature type="compositionally biased region" description="Low complexity" evidence="1">
    <location>
        <begin position="980"/>
        <end position="991"/>
    </location>
</feature>
<feature type="compositionally biased region" description="Polar residues" evidence="1">
    <location>
        <begin position="1010"/>
        <end position="1021"/>
    </location>
</feature>
<dbReference type="PROSITE" id="PS51471">
    <property type="entry name" value="FE2OG_OXY"/>
    <property type="match status" value="1"/>
</dbReference>
<dbReference type="Proteomes" id="UP000054266">
    <property type="component" value="Unassembled WGS sequence"/>
</dbReference>
<organism evidence="3 4">
    <name type="scientific">Phialophora macrospora</name>
    <dbReference type="NCBI Taxonomy" id="1851006"/>
    <lineage>
        <taxon>Eukaryota</taxon>
        <taxon>Fungi</taxon>
        <taxon>Dikarya</taxon>
        <taxon>Ascomycota</taxon>
        <taxon>Pezizomycotina</taxon>
        <taxon>Eurotiomycetes</taxon>
        <taxon>Chaetothyriomycetidae</taxon>
        <taxon>Chaetothyriales</taxon>
        <taxon>Herpotrichiellaceae</taxon>
        <taxon>Phialophora</taxon>
    </lineage>
</organism>
<dbReference type="EMBL" id="KN846958">
    <property type="protein sequence ID" value="KIW68644.1"/>
    <property type="molecule type" value="Genomic_DNA"/>
</dbReference>
<name>A0A0D2G9M6_9EURO</name>
<accession>A0A0D2G9M6</accession>
<feature type="region of interest" description="Disordered" evidence="1">
    <location>
        <begin position="975"/>
        <end position="1032"/>
    </location>
</feature>
<feature type="region of interest" description="Disordered" evidence="1">
    <location>
        <begin position="339"/>
        <end position="361"/>
    </location>
</feature>
<evidence type="ECO:0000259" key="2">
    <source>
        <dbReference type="PROSITE" id="PS51471"/>
    </source>
</evidence>
<dbReference type="AlphaFoldDB" id="A0A0D2G9M6"/>
<feature type="domain" description="Fe2OG dioxygenase" evidence="2">
    <location>
        <begin position="136"/>
        <end position="236"/>
    </location>
</feature>
<gene>
    <name evidence="3" type="ORF">PV04_04573</name>
</gene>
<dbReference type="InterPro" id="IPR005123">
    <property type="entry name" value="Oxoglu/Fe-dep_dioxygenase_dom"/>
</dbReference>
<feature type="region of interest" description="Disordered" evidence="1">
    <location>
        <begin position="1"/>
        <end position="22"/>
    </location>
</feature>
<dbReference type="HOGENOM" id="CLU_007520_1_0_1"/>
<evidence type="ECO:0000313" key="3">
    <source>
        <dbReference type="EMBL" id="KIW68644.1"/>
    </source>
</evidence>
<proteinExistence type="predicted"/>
<dbReference type="PANTHER" id="PTHR33099:SF7">
    <property type="entry name" value="MYND-TYPE DOMAIN-CONTAINING PROTEIN"/>
    <property type="match status" value="1"/>
</dbReference>